<gene>
    <name evidence="2" type="ORF">SDC9_155652</name>
</gene>
<proteinExistence type="predicted"/>
<dbReference type="PROSITE" id="PS51257">
    <property type="entry name" value="PROKAR_LIPOPROTEIN"/>
    <property type="match status" value="1"/>
</dbReference>
<feature type="region of interest" description="Disordered" evidence="1">
    <location>
        <begin position="29"/>
        <end position="63"/>
    </location>
</feature>
<evidence type="ECO:0000256" key="1">
    <source>
        <dbReference type="SAM" id="MobiDB-lite"/>
    </source>
</evidence>
<dbReference type="AlphaFoldDB" id="A0A645F3F4"/>
<accession>A0A645F3F4</accession>
<organism evidence="2">
    <name type="scientific">bioreactor metagenome</name>
    <dbReference type="NCBI Taxonomy" id="1076179"/>
    <lineage>
        <taxon>unclassified sequences</taxon>
        <taxon>metagenomes</taxon>
        <taxon>ecological metagenomes</taxon>
    </lineage>
</organism>
<evidence type="ECO:0008006" key="3">
    <source>
        <dbReference type="Google" id="ProtNLM"/>
    </source>
</evidence>
<name>A0A645F3F4_9ZZZZ</name>
<reference evidence="2" key="1">
    <citation type="submission" date="2019-08" db="EMBL/GenBank/DDBJ databases">
        <authorList>
            <person name="Kucharzyk K."/>
            <person name="Murdoch R.W."/>
            <person name="Higgins S."/>
            <person name="Loffler F."/>
        </authorList>
    </citation>
    <scope>NUCLEOTIDE SEQUENCE</scope>
</reference>
<sequence length="197" mass="21393">MKKYLSLFILLIMAVSLCACGQKGSEPLSGAYGTPGASAPISETEKSSNEAADTASQDKQEGAVTIEITPPDGWKPVEGSVLPVQYMKGTASFMVKAEPFGSATLDDVVNEALGMYQKSFDNLKVQGEAEPLTVDEKDARKLIFTCTVSKMNMKFLYVYLFAADKTYVITFGDQESTFDTLAADYETILSNIKFKAQ</sequence>
<evidence type="ECO:0000313" key="2">
    <source>
        <dbReference type="EMBL" id="MPN08370.1"/>
    </source>
</evidence>
<dbReference type="EMBL" id="VSSQ01054417">
    <property type="protein sequence ID" value="MPN08370.1"/>
    <property type="molecule type" value="Genomic_DNA"/>
</dbReference>
<comment type="caution">
    <text evidence="2">The sequence shown here is derived from an EMBL/GenBank/DDBJ whole genome shotgun (WGS) entry which is preliminary data.</text>
</comment>
<protein>
    <recommendedName>
        <fullName evidence="3">PsbP C-terminal domain-containing protein</fullName>
    </recommendedName>
</protein>
<dbReference type="Gene3D" id="3.40.1000.10">
    <property type="entry name" value="Mog1/PsbP, alpha/beta/alpha sandwich"/>
    <property type="match status" value="1"/>
</dbReference>